<organism evidence="1 2">
    <name type="scientific">Mycena maculata</name>
    <dbReference type="NCBI Taxonomy" id="230809"/>
    <lineage>
        <taxon>Eukaryota</taxon>
        <taxon>Fungi</taxon>
        <taxon>Dikarya</taxon>
        <taxon>Basidiomycota</taxon>
        <taxon>Agaricomycotina</taxon>
        <taxon>Agaricomycetes</taxon>
        <taxon>Agaricomycetidae</taxon>
        <taxon>Agaricales</taxon>
        <taxon>Marasmiineae</taxon>
        <taxon>Mycenaceae</taxon>
        <taxon>Mycena</taxon>
    </lineage>
</organism>
<accession>A0AAD7IKK2</accession>
<proteinExistence type="predicted"/>
<protein>
    <recommendedName>
        <fullName evidence="3">F-box domain-containing protein</fullName>
    </recommendedName>
</protein>
<name>A0AAD7IKK2_9AGAR</name>
<reference evidence="1" key="1">
    <citation type="submission" date="2023-03" db="EMBL/GenBank/DDBJ databases">
        <title>Massive genome expansion in bonnet fungi (Mycena s.s.) driven by repeated elements and novel gene families across ecological guilds.</title>
        <authorList>
            <consortium name="Lawrence Berkeley National Laboratory"/>
            <person name="Harder C.B."/>
            <person name="Miyauchi S."/>
            <person name="Viragh M."/>
            <person name="Kuo A."/>
            <person name="Thoen E."/>
            <person name="Andreopoulos B."/>
            <person name="Lu D."/>
            <person name="Skrede I."/>
            <person name="Drula E."/>
            <person name="Henrissat B."/>
            <person name="Morin E."/>
            <person name="Kohler A."/>
            <person name="Barry K."/>
            <person name="LaButti K."/>
            <person name="Morin E."/>
            <person name="Salamov A."/>
            <person name="Lipzen A."/>
            <person name="Mereny Z."/>
            <person name="Hegedus B."/>
            <person name="Baldrian P."/>
            <person name="Stursova M."/>
            <person name="Weitz H."/>
            <person name="Taylor A."/>
            <person name="Grigoriev I.V."/>
            <person name="Nagy L.G."/>
            <person name="Martin F."/>
            <person name="Kauserud H."/>
        </authorList>
    </citation>
    <scope>NUCLEOTIDE SEQUENCE</scope>
    <source>
        <strain evidence="1">CBHHK188m</strain>
    </source>
</reference>
<keyword evidence="2" id="KW-1185">Reference proteome</keyword>
<gene>
    <name evidence="1" type="ORF">DFH07DRAFT_924816</name>
</gene>
<dbReference type="AlphaFoldDB" id="A0AAD7IKK2"/>
<sequence length="454" mass="51065">MVFETPEESQTAGAERGPVLHIEDGRGTVYPILTLPTETTAEIFMHCLPDVPSLPRIDTAPLLLGRICSKWRIISLTTPQLWSSLTFRNHTLGLPVHTVVELIETWLARARTCPLFLRVVVHPPRWGEQFFDILKRHSHTWRDVEFDIPFEQLERFGRDLPLPMLERLAIHVASRLSSNPVEAFQAAPALRHLHLLDAASALVVAFPWAQLASLAIKRGASHHCLSILSLTPNLVDCTLTTYFQREQPLLDVVVPLLDSLHISCRGELDILNHISAPALKVLNLEHFFRGPGLLPLYRFASQPGCRLRELTIRAFDYDAAALTAVLETQSALEKLELWGARHDLLSVISRRLGNVDLPFLPRIVYFGAKTCLARIDLDLVEYRSMIEGMLDALVGALSARLGAPREFITLIKYFRITCGPDISKDFSHLLDAFQPQFEELAAKGTNIDIEIIQE</sequence>
<dbReference type="Proteomes" id="UP001215280">
    <property type="component" value="Unassembled WGS sequence"/>
</dbReference>
<evidence type="ECO:0000313" key="1">
    <source>
        <dbReference type="EMBL" id="KAJ7744950.1"/>
    </source>
</evidence>
<dbReference type="EMBL" id="JARJLG010000105">
    <property type="protein sequence ID" value="KAJ7744950.1"/>
    <property type="molecule type" value="Genomic_DNA"/>
</dbReference>
<evidence type="ECO:0008006" key="3">
    <source>
        <dbReference type="Google" id="ProtNLM"/>
    </source>
</evidence>
<evidence type="ECO:0000313" key="2">
    <source>
        <dbReference type="Proteomes" id="UP001215280"/>
    </source>
</evidence>
<comment type="caution">
    <text evidence="1">The sequence shown here is derived from an EMBL/GenBank/DDBJ whole genome shotgun (WGS) entry which is preliminary data.</text>
</comment>